<dbReference type="Pfam" id="PF11964">
    <property type="entry name" value="SpoIIAA-like"/>
    <property type="match status" value="1"/>
</dbReference>
<dbReference type="RefSeq" id="WP_126156659.1">
    <property type="nucleotide sequence ID" value="NZ_RQXW01000001.1"/>
</dbReference>
<dbReference type="Gene3D" id="3.40.50.10600">
    <property type="entry name" value="SpoIIaa-like domains"/>
    <property type="match status" value="1"/>
</dbReference>
<dbReference type="InterPro" id="IPR021866">
    <property type="entry name" value="SpoIIAA-like"/>
</dbReference>
<organism evidence="1 2">
    <name type="scientific">Amphritea opalescens</name>
    <dbReference type="NCBI Taxonomy" id="2490544"/>
    <lineage>
        <taxon>Bacteria</taxon>
        <taxon>Pseudomonadati</taxon>
        <taxon>Pseudomonadota</taxon>
        <taxon>Gammaproteobacteria</taxon>
        <taxon>Oceanospirillales</taxon>
        <taxon>Oceanospirillaceae</taxon>
        <taxon>Amphritea</taxon>
    </lineage>
</organism>
<proteinExistence type="predicted"/>
<evidence type="ECO:0000313" key="2">
    <source>
        <dbReference type="Proteomes" id="UP000283087"/>
    </source>
</evidence>
<dbReference type="OrthoDB" id="555504at2"/>
<gene>
    <name evidence="1" type="ORF">EH243_00405</name>
</gene>
<accession>A0A430KVE6</accession>
<dbReference type="EMBL" id="RQXW01000001">
    <property type="protein sequence ID" value="RTE67449.1"/>
    <property type="molecule type" value="Genomic_DNA"/>
</dbReference>
<dbReference type="InterPro" id="IPR036513">
    <property type="entry name" value="STAS_dom_sf"/>
</dbReference>
<name>A0A430KVE6_9GAMM</name>
<dbReference type="Proteomes" id="UP000283087">
    <property type="component" value="Unassembled WGS sequence"/>
</dbReference>
<dbReference type="SUPFAM" id="SSF52091">
    <property type="entry name" value="SpoIIaa-like"/>
    <property type="match status" value="1"/>
</dbReference>
<keyword evidence="2" id="KW-1185">Reference proteome</keyword>
<comment type="caution">
    <text evidence="1">The sequence shown here is derived from an EMBL/GenBank/DDBJ whole genome shotgun (WGS) entry which is preliminary data.</text>
</comment>
<dbReference type="InterPro" id="IPR038396">
    <property type="entry name" value="SpoIIAA-like_sf"/>
</dbReference>
<protein>
    <submittedName>
        <fullName evidence="1">STAS/SEC14 domain-containing protein</fullName>
    </submittedName>
</protein>
<sequence>MLHILPETAGDIMVLQATGKLTTADYQDTFLPLLEEKVATHGGVRCLIYLDHDFKGLEVGAMWEDTKLGLQHNRDFIRLAVVGDGAWLDWALKLGALFIKGETKHFTENQFLQALHWIDAGD</sequence>
<dbReference type="AlphaFoldDB" id="A0A430KVE6"/>
<evidence type="ECO:0000313" key="1">
    <source>
        <dbReference type="EMBL" id="RTE67449.1"/>
    </source>
</evidence>
<reference evidence="1 2" key="1">
    <citation type="submission" date="2018-11" db="EMBL/GenBank/DDBJ databases">
        <title>The draft genome sequence of Amphritea opalescens ANRC-JH13T.</title>
        <authorList>
            <person name="Fang Z."/>
            <person name="Zhang Y."/>
            <person name="Han X."/>
        </authorList>
    </citation>
    <scope>NUCLEOTIDE SEQUENCE [LARGE SCALE GENOMIC DNA]</scope>
    <source>
        <strain evidence="1 2">ANRC-JH13</strain>
    </source>
</reference>